<comment type="similarity">
    <text evidence="2">Belongs to the fatty acid desaturase type 2 family.</text>
</comment>
<dbReference type="PANTHER" id="PTHR11351">
    <property type="entry name" value="ACYL-COA DESATURASE"/>
    <property type="match status" value="1"/>
</dbReference>
<evidence type="ECO:0000256" key="6">
    <source>
        <dbReference type="ARBA" id="ARBA00022989"/>
    </source>
</evidence>
<evidence type="ECO:0000256" key="11">
    <source>
        <dbReference type="ARBA" id="ARBA00023160"/>
    </source>
</evidence>
<keyword evidence="8" id="KW-0408">Iron</keyword>
<feature type="transmembrane region" description="Helical" evidence="12">
    <location>
        <begin position="171"/>
        <end position="191"/>
    </location>
</feature>
<evidence type="ECO:0000256" key="10">
    <source>
        <dbReference type="ARBA" id="ARBA00023136"/>
    </source>
</evidence>
<evidence type="ECO:0000256" key="9">
    <source>
        <dbReference type="ARBA" id="ARBA00023098"/>
    </source>
</evidence>
<evidence type="ECO:0000256" key="12">
    <source>
        <dbReference type="SAM" id="Phobius"/>
    </source>
</evidence>
<dbReference type="InterPro" id="IPR015876">
    <property type="entry name" value="Acyl-CoA_DS"/>
</dbReference>
<dbReference type="AlphaFoldDB" id="A0A7T4UQS4"/>
<keyword evidence="9" id="KW-0443">Lipid metabolism</keyword>
<dbReference type="PRINTS" id="PR00075">
    <property type="entry name" value="FACDDSATRASE"/>
</dbReference>
<sequence>MDPQQQPASSQQRAPDSEAKPPLLWLQTILFSSTLLIAAIGVPWYGITHGFTWLGWLGFAVVLVANGMSITAGYHRLWAHNTYKAHWSLRLFFALFGAAATQNSILIWASGHRRHHRHVDDVEQDPYSAKRGLWFSHIGWMLRDYPASADDFSNARDLQRDPIVMWQHRHYLPLVLLMNIAPALALGLATGNLAEHLLLAGVLRLVVSHHTTFFINSLAHFWGRRPYTDENTARDNDLLALFTYGEGYHNYHHIFQNDYRNGVRWWQYDPTKWLIKSASWLGLTWDLKKVPDFKIQRAVVSMHFKRAEQKLRNRKGDPDASKLQEFLEQEYQQFRQHLQDWNAISQGWMETKKARLAAQKEALQHNLAEQYDHLHEAWEHTRLRSRLKELEYALKMQRKRLEALTLQMA</sequence>
<evidence type="ECO:0000313" key="15">
    <source>
        <dbReference type="Proteomes" id="UP000596063"/>
    </source>
</evidence>
<evidence type="ECO:0000313" key="14">
    <source>
        <dbReference type="EMBL" id="QQD17600.1"/>
    </source>
</evidence>
<feature type="transmembrane region" description="Helical" evidence="12">
    <location>
        <begin position="24"/>
        <end position="46"/>
    </location>
</feature>
<comment type="subcellular location">
    <subcellularLocation>
        <location evidence="1">Membrane</location>
        <topology evidence="1">Multi-pass membrane protein</topology>
    </subcellularLocation>
</comment>
<accession>A0A7T4UQS4</accession>
<feature type="domain" description="Fatty acid desaturase" evidence="13">
    <location>
        <begin position="52"/>
        <end position="276"/>
    </location>
</feature>
<organism evidence="14 15">
    <name type="scientific">Spongiibacter nanhainus</name>
    <dbReference type="NCBI Taxonomy" id="2794344"/>
    <lineage>
        <taxon>Bacteria</taxon>
        <taxon>Pseudomonadati</taxon>
        <taxon>Pseudomonadota</taxon>
        <taxon>Gammaproteobacteria</taxon>
        <taxon>Cellvibrionales</taxon>
        <taxon>Spongiibacteraceae</taxon>
        <taxon>Spongiibacter</taxon>
    </lineage>
</organism>
<dbReference type="KEGG" id="snan:I6N98_14765"/>
<dbReference type="CDD" id="cd03505">
    <property type="entry name" value="Delta9-FADS-like"/>
    <property type="match status" value="1"/>
</dbReference>
<evidence type="ECO:0000256" key="5">
    <source>
        <dbReference type="ARBA" id="ARBA00022832"/>
    </source>
</evidence>
<dbReference type="GO" id="GO:0016717">
    <property type="term" value="F:oxidoreductase activity, acting on paired donors, with oxidation of a pair of donors resulting in the reduction of molecular oxygen to two molecules of water"/>
    <property type="evidence" value="ECO:0007669"/>
    <property type="project" value="InterPro"/>
</dbReference>
<dbReference type="Pfam" id="PF00487">
    <property type="entry name" value="FA_desaturase"/>
    <property type="match status" value="1"/>
</dbReference>
<protein>
    <submittedName>
        <fullName evidence="14">Fatty acid desaturase</fullName>
    </submittedName>
</protein>
<dbReference type="Proteomes" id="UP000596063">
    <property type="component" value="Chromosome"/>
</dbReference>
<feature type="transmembrane region" description="Helical" evidence="12">
    <location>
        <begin position="53"/>
        <end position="75"/>
    </location>
</feature>
<gene>
    <name evidence="14" type="ORF">I6N98_14765</name>
</gene>
<evidence type="ECO:0000259" key="13">
    <source>
        <dbReference type="Pfam" id="PF00487"/>
    </source>
</evidence>
<keyword evidence="10 12" id="KW-0472">Membrane</keyword>
<dbReference type="InterPro" id="IPR005804">
    <property type="entry name" value="FA_desaturase_dom"/>
</dbReference>
<keyword evidence="6 12" id="KW-1133">Transmembrane helix</keyword>
<evidence type="ECO:0000256" key="8">
    <source>
        <dbReference type="ARBA" id="ARBA00023004"/>
    </source>
</evidence>
<keyword evidence="15" id="KW-1185">Reference proteome</keyword>
<keyword evidence="3" id="KW-0444">Lipid biosynthesis</keyword>
<keyword evidence="4 12" id="KW-0812">Transmembrane</keyword>
<dbReference type="GO" id="GO:0006633">
    <property type="term" value="P:fatty acid biosynthetic process"/>
    <property type="evidence" value="ECO:0007669"/>
    <property type="project" value="UniProtKB-KW"/>
</dbReference>
<evidence type="ECO:0000256" key="1">
    <source>
        <dbReference type="ARBA" id="ARBA00004141"/>
    </source>
</evidence>
<proteinExistence type="inferred from homology"/>
<dbReference type="RefSeq" id="WP_198569099.1">
    <property type="nucleotide sequence ID" value="NZ_CP066167.1"/>
</dbReference>
<dbReference type="PANTHER" id="PTHR11351:SF31">
    <property type="entry name" value="DESATURASE 1, ISOFORM A-RELATED"/>
    <property type="match status" value="1"/>
</dbReference>
<keyword evidence="5" id="KW-0276">Fatty acid metabolism</keyword>
<evidence type="ECO:0000256" key="3">
    <source>
        <dbReference type="ARBA" id="ARBA00022516"/>
    </source>
</evidence>
<evidence type="ECO:0000256" key="7">
    <source>
        <dbReference type="ARBA" id="ARBA00023002"/>
    </source>
</evidence>
<reference evidence="14 15" key="1">
    <citation type="submission" date="2020-12" db="EMBL/GenBank/DDBJ databases">
        <authorList>
            <person name="Shan Y."/>
        </authorList>
    </citation>
    <scope>NUCLEOTIDE SEQUENCE [LARGE SCALE GENOMIC DNA]</scope>
    <source>
        <strain evidence="15">csc3.9</strain>
    </source>
</reference>
<keyword evidence="11" id="KW-0275">Fatty acid biosynthesis</keyword>
<dbReference type="GO" id="GO:0016020">
    <property type="term" value="C:membrane"/>
    <property type="evidence" value="ECO:0007669"/>
    <property type="project" value="UniProtKB-SubCell"/>
</dbReference>
<name>A0A7T4UQS4_9GAMM</name>
<feature type="transmembrane region" description="Helical" evidence="12">
    <location>
        <begin position="87"/>
        <end position="109"/>
    </location>
</feature>
<keyword evidence="7" id="KW-0560">Oxidoreductase</keyword>
<evidence type="ECO:0000256" key="4">
    <source>
        <dbReference type="ARBA" id="ARBA00022692"/>
    </source>
</evidence>
<evidence type="ECO:0000256" key="2">
    <source>
        <dbReference type="ARBA" id="ARBA00008749"/>
    </source>
</evidence>
<dbReference type="EMBL" id="CP066167">
    <property type="protein sequence ID" value="QQD17600.1"/>
    <property type="molecule type" value="Genomic_DNA"/>
</dbReference>